<organism evidence="1 2">
    <name type="scientific">Buttiauxella ferragutiae ATCC 51602</name>
    <dbReference type="NCBI Taxonomy" id="1354252"/>
    <lineage>
        <taxon>Bacteria</taxon>
        <taxon>Pseudomonadati</taxon>
        <taxon>Pseudomonadota</taxon>
        <taxon>Gammaproteobacteria</taxon>
        <taxon>Enterobacterales</taxon>
        <taxon>Enterobacteriaceae</taxon>
        <taxon>Buttiauxella</taxon>
    </lineage>
</organism>
<evidence type="ECO:0000313" key="1">
    <source>
        <dbReference type="EMBL" id="OAT26733.1"/>
    </source>
</evidence>
<evidence type="ECO:0008006" key="3">
    <source>
        <dbReference type="Google" id="ProtNLM"/>
    </source>
</evidence>
<dbReference type="EMBL" id="LXEQ01000045">
    <property type="protein sequence ID" value="OAT26733.1"/>
    <property type="molecule type" value="Genomic_DNA"/>
</dbReference>
<reference evidence="1 2" key="1">
    <citation type="submission" date="2016-04" db="EMBL/GenBank/DDBJ databases">
        <title>ATOL: Assembling a taxonomically balanced genome-scale reconstruction of the evolutionary history of the Enterobacteriaceae.</title>
        <authorList>
            <person name="Plunkett G.III."/>
            <person name="Neeno-Eckwall E.C."/>
            <person name="Glasner J.D."/>
            <person name="Perna N.T."/>
        </authorList>
    </citation>
    <scope>NUCLEOTIDE SEQUENCE [LARGE SCALE GENOMIC DNA]</scope>
    <source>
        <strain evidence="1 2">ATCC 51602</strain>
    </source>
</reference>
<comment type="caution">
    <text evidence="1">The sequence shown here is derived from an EMBL/GenBank/DDBJ whole genome shotgun (WGS) entry which is preliminary data.</text>
</comment>
<dbReference type="Proteomes" id="UP000078407">
    <property type="component" value="Unassembled WGS sequence"/>
</dbReference>
<protein>
    <recommendedName>
        <fullName evidence="3">Phage protein</fullName>
    </recommendedName>
</protein>
<dbReference type="Pfam" id="PF10109">
    <property type="entry name" value="Phage_TAC_7"/>
    <property type="match status" value="1"/>
</dbReference>
<proteinExistence type="predicted"/>
<dbReference type="RefSeq" id="WP_064545990.1">
    <property type="nucleotide sequence ID" value="NZ_LXEQ01000045.1"/>
</dbReference>
<gene>
    <name evidence="1" type="ORF">M976_02894</name>
</gene>
<sequence>MTYPAEVKIITLYTPIKDQQGNELKCLSMREPKVFDRLKFSYLTCSEDEKDLIMISDLCGQEVDVLKGLTIADYKQLEDQFVVFMVPPQKRAALLKKMGYQKEKSSGQ</sequence>
<name>A0ABX2W703_9ENTR</name>
<dbReference type="InterPro" id="IPR019289">
    <property type="entry name" value="Phage_tail_E/E"/>
</dbReference>
<keyword evidence="2" id="KW-1185">Reference proteome</keyword>
<evidence type="ECO:0000313" key="2">
    <source>
        <dbReference type="Proteomes" id="UP000078407"/>
    </source>
</evidence>
<accession>A0ABX2W703</accession>